<evidence type="ECO:0000259" key="5">
    <source>
        <dbReference type="PROSITE" id="PS51211"/>
    </source>
</evidence>
<feature type="signal peptide" evidence="4">
    <location>
        <begin position="1"/>
        <end position="17"/>
    </location>
</feature>
<organism evidence="6 7">
    <name type="scientific">Acrobeloides nanus</name>
    <dbReference type="NCBI Taxonomy" id="290746"/>
    <lineage>
        <taxon>Eukaryota</taxon>
        <taxon>Metazoa</taxon>
        <taxon>Ecdysozoa</taxon>
        <taxon>Nematoda</taxon>
        <taxon>Chromadorea</taxon>
        <taxon>Rhabditida</taxon>
        <taxon>Tylenchina</taxon>
        <taxon>Cephalobomorpha</taxon>
        <taxon>Cephaloboidea</taxon>
        <taxon>Cephalobidae</taxon>
        <taxon>Acrobeloides</taxon>
    </lineage>
</organism>
<keyword evidence="6" id="KW-1185">Reference proteome</keyword>
<feature type="chain" id="PRO_5036834562" evidence="4">
    <location>
        <begin position="18"/>
        <end position="220"/>
    </location>
</feature>
<reference evidence="7" key="1">
    <citation type="submission" date="2022-11" db="UniProtKB">
        <authorList>
            <consortium name="WormBaseParasite"/>
        </authorList>
    </citation>
    <scope>IDENTIFICATION</scope>
</reference>
<dbReference type="Proteomes" id="UP000887540">
    <property type="component" value="Unplaced"/>
</dbReference>
<name>A0A914D078_9BILA</name>
<protein>
    <submittedName>
        <fullName evidence="7">Vitellogenin domain-containing protein</fullName>
    </submittedName>
</protein>
<feature type="domain" description="Vitellogenin" evidence="5">
    <location>
        <begin position="28"/>
        <end position="220"/>
    </location>
</feature>
<evidence type="ECO:0000313" key="6">
    <source>
        <dbReference type="Proteomes" id="UP000887540"/>
    </source>
</evidence>
<evidence type="ECO:0000256" key="4">
    <source>
        <dbReference type="SAM" id="SignalP"/>
    </source>
</evidence>
<dbReference type="InterPro" id="IPR015819">
    <property type="entry name" value="Lipid_transp_b-sht_shell"/>
</dbReference>
<dbReference type="PANTHER" id="PTHR23345:SF15">
    <property type="entry name" value="VITELLOGENIN 1-RELATED"/>
    <property type="match status" value="1"/>
</dbReference>
<dbReference type="GO" id="GO:0005319">
    <property type="term" value="F:lipid transporter activity"/>
    <property type="evidence" value="ECO:0007669"/>
    <property type="project" value="InterPro"/>
</dbReference>
<dbReference type="SUPFAM" id="SSF56968">
    <property type="entry name" value="Lipovitellin-phosvitin complex, beta-sheet shell regions"/>
    <property type="match status" value="1"/>
</dbReference>
<dbReference type="Pfam" id="PF01347">
    <property type="entry name" value="Vitellogenin_N"/>
    <property type="match status" value="1"/>
</dbReference>
<evidence type="ECO:0000313" key="7">
    <source>
        <dbReference type="WBParaSite" id="ACRNAN_scaffold16950.g31029.t1"/>
    </source>
</evidence>
<dbReference type="InterPro" id="IPR001747">
    <property type="entry name" value="Vitellogenin_N"/>
</dbReference>
<evidence type="ECO:0000256" key="2">
    <source>
        <dbReference type="ARBA" id="ARBA00022761"/>
    </source>
</evidence>
<comment type="caution">
    <text evidence="3">Lacks conserved residue(s) required for the propagation of feature annotation.</text>
</comment>
<dbReference type="WBParaSite" id="ACRNAN_scaffold16950.g31029.t1">
    <property type="protein sequence ID" value="ACRNAN_scaffold16950.g31029.t1"/>
    <property type="gene ID" value="ACRNAN_scaffold16950.g31029"/>
</dbReference>
<sequence>MALRPTILLGLLCAALAANLSPSLLRGYRAGHHYSYDFDGQIASSLSNAEDYSTIRIRSQVNFDFLNDKIVLVKLERPELGTLNGFLDQPERIHSFQKFEQLDVKPEHISQLDLPFEMRYDNGQISDIKFHRGDSVWSENIKRSIVNLLQVQLEAPNDEARSYQPSYFYQTNETTIEGECETSYHIQKLDDSDYKSVEENKPSVNITKTVNFEKCQRRPE</sequence>
<proteinExistence type="predicted"/>
<dbReference type="PANTHER" id="PTHR23345">
    <property type="entry name" value="VITELLOGENIN-RELATED"/>
    <property type="match status" value="1"/>
</dbReference>
<evidence type="ECO:0000256" key="1">
    <source>
        <dbReference type="ARBA" id="ARBA00022729"/>
    </source>
</evidence>
<keyword evidence="1 4" id="KW-0732">Signal</keyword>
<accession>A0A914D078</accession>
<dbReference type="InterPro" id="IPR015816">
    <property type="entry name" value="Vitellinogen_b-sht_N"/>
</dbReference>
<evidence type="ECO:0000256" key="3">
    <source>
        <dbReference type="PROSITE-ProRule" id="PRU00557"/>
    </source>
</evidence>
<keyword evidence="2" id="KW-0758">Storage protein</keyword>
<dbReference type="Gene3D" id="2.30.230.10">
    <property type="entry name" value="Lipovitellin, beta-sheet shell regions, chain A"/>
    <property type="match status" value="1"/>
</dbReference>
<dbReference type="PROSITE" id="PS51211">
    <property type="entry name" value="VITELLOGENIN"/>
    <property type="match status" value="1"/>
</dbReference>
<dbReference type="AlphaFoldDB" id="A0A914D078"/>
<dbReference type="InterPro" id="IPR050733">
    <property type="entry name" value="Vitellogenin/Apolipophorin"/>
</dbReference>